<dbReference type="Proteomes" id="UP001344658">
    <property type="component" value="Unassembled WGS sequence"/>
</dbReference>
<feature type="region of interest" description="Disordered" evidence="1">
    <location>
        <begin position="604"/>
        <end position="641"/>
    </location>
</feature>
<dbReference type="Gene3D" id="3.30.470.20">
    <property type="entry name" value="ATP-grasp fold, B domain"/>
    <property type="match status" value="1"/>
</dbReference>
<dbReference type="SUPFAM" id="SSF52009">
    <property type="entry name" value="Phosphohistidine domain"/>
    <property type="match status" value="1"/>
</dbReference>
<dbReference type="EMBL" id="JAZEWV010000006">
    <property type="protein sequence ID" value="MEE4542478.1"/>
    <property type="molecule type" value="Genomic_DNA"/>
</dbReference>
<dbReference type="InterPro" id="IPR036637">
    <property type="entry name" value="Phosphohistidine_dom_sf"/>
</dbReference>
<name>A0ABU7P9I9_9ACTN</name>
<feature type="compositionally biased region" description="Low complexity" evidence="1">
    <location>
        <begin position="622"/>
        <end position="641"/>
    </location>
</feature>
<dbReference type="Gene3D" id="3.50.30.10">
    <property type="entry name" value="Phosphohistidine domain"/>
    <property type="match status" value="1"/>
</dbReference>
<feature type="region of interest" description="Disordered" evidence="1">
    <location>
        <begin position="317"/>
        <end position="350"/>
    </location>
</feature>
<protein>
    <submittedName>
        <fullName evidence="4">PEP/pyruvate-binding domain-containing protein</fullName>
    </submittedName>
</protein>
<dbReference type="InterPro" id="IPR002192">
    <property type="entry name" value="PPDK_AMP/ATP-bd"/>
</dbReference>
<sequence length="972" mass="102826">MTTGHSDTTLVASGPELTDPEQVGHKFARQVVLSAAGFPVPPLVCVPAGVYDAVVGPEVAAAVAEAQAPVPELAARLRERIPRLPLPATLAAALTAGFDDLAGPRGLVAVRACVVPRPGDPSGGEDGEQDPFAGLSDSYLYVARDQLAARIAQCWASAFNPEAVAYRVRRGLDPLTARVAVGVQRMAMGTRSFVAFTRDPRDGAARCVVAAAHGIGEGVVQERADVDHFFVDRASGGIESEIVVKTRAVGFDPLRPADGPVPLPVPERLAALPVLTEAEVKEITDLALRVEEHFGGPQDIEGALTADGAVHLVQARPATAQSAPPDPRPQPRPGTTTAATAPGAGTGTAATATTIWDNNNVTESFPGVSSALTFSVAHRLYEVGFGDLYRRMGVPARTLRRNQSLLAQMIGHLDGRVYYRLDSWYRLHAQMRCFRPLWSTWEQSLGLAGRDPGRKEGLRAADALHVAEIAGRLAVHPLRVRAFLRWWDGYHERFADVDRLAPDEAVAAYRALWQEVARRWGVTLVNGVFLFTATLVTNRLLKRWVPDADRGLLNGMLVGGPDNRSAAALHSLIAAAETCGSSPELREAVLGDTPARQLWDDLMAAPGAAPPQPATPPPAAPSPAVADPSPEGPPAAGLPAADPAARTAFAGALREHIRRHGDRGMHDLKLESATPRTQPWTVLHDVRVNLRQGLTVAAVRESARQVRAQAQTELRERCGNPLKRAALGAGFAAMRGLLKVREDTRFCRTQLFGDTRALLLRLGAELAAAGRLDDARDVLDLTADEVLGAFDGTLAGSDLRGLAAVRAAERERWSQLPPLPARLETEPGVPPAAALAAYRAGVLAGRDGPPAGTAPGGPAGDGTVLRGLASSAGTVRGRAKVVLDPTVTAEECEGRILVARETDPGWLFLMMSARALVVERGTLLSHTAITGRLLGIPTVVAVRDATALIADGAPVEVDGRAGTVRLLDEEPS</sequence>
<keyword evidence="5" id="KW-1185">Reference proteome</keyword>
<feature type="compositionally biased region" description="Low complexity" evidence="1">
    <location>
        <begin position="333"/>
        <end position="350"/>
    </location>
</feature>
<evidence type="ECO:0000256" key="1">
    <source>
        <dbReference type="SAM" id="MobiDB-lite"/>
    </source>
</evidence>
<dbReference type="RefSeq" id="WP_330794407.1">
    <property type="nucleotide sequence ID" value="NZ_JAZEWV010000006.1"/>
</dbReference>
<evidence type="ECO:0000313" key="5">
    <source>
        <dbReference type="Proteomes" id="UP001344658"/>
    </source>
</evidence>
<dbReference type="SUPFAM" id="SSF56059">
    <property type="entry name" value="Glutathione synthetase ATP-binding domain-like"/>
    <property type="match status" value="1"/>
</dbReference>
<organism evidence="4 5">
    <name type="scientific">Actinacidiphila polyblastidii</name>
    <dbReference type="NCBI Taxonomy" id="3110430"/>
    <lineage>
        <taxon>Bacteria</taxon>
        <taxon>Bacillati</taxon>
        <taxon>Actinomycetota</taxon>
        <taxon>Actinomycetes</taxon>
        <taxon>Kitasatosporales</taxon>
        <taxon>Streptomycetaceae</taxon>
        <taxon>Actinacidiphila</taxon>
    </lineage>
</organism>
<accession>A0ABU7P9I9</accession>
<dbReference type="Pfam" id="PF00391">
    <property type="entry name" value="PEP-utilizers"/>
    <property type="match status" value="1"/>
</dbReference>
<proteinExistence type="predicted"/>
<dbReference type="PANTHER" id="PTHR43615">
    <property type="entry name" value="PHOSPHOENOLPYRUVATE SYNTHASE-RELATED"/>
    <property type="match status" value="1"/>
</dbReference>
<reference evidence="4 5" key="1">
    <citation type="submission" date="2023-12" db="EMBL/GenBank/DDBJ databases">
        <title>Streptomyces sp. V4-01.</title>
        <authorList>
            <person name="Somphong A."/>
            <person name="Phongsopitanun W."/>
        </authorList>
    </citation>
    <scope>NUCLEOTIDE SEQUENCE [LARGE SCALE GENOMIC DNA]</scope>
    <source>
        <strain evidence="4 5">V4-01</strain>
    </source>
</reference>
<feature type="domain" description="Pyruvate phosphate dikinase AMP/ATP-binding" evidence="3">
    <location>
        <begin position="23"/>
        <end position="323"/>
    </location>
</feature>
<dbReference type="InterPro" id="IPR008279">
    <property type="entry name" value="PEP-util_enz_mobile_dom"/>
</dbReference>
<feature type="compositionally biased region" description="Pro residues" evidence="1">
    <location>
        <begin position="608"/>
        <end position="621"/>
    </location>
</feature>
<feature type="domain" description="PEP-utilising enzyme mobile" evidence="2">
    <location>
        <begin position="893"/>
        <end position="962"/>
    </location>
</feature>
<gene>
    <name evidence="4" type="ORF">V2S66_10945</name>
</gene>
<dbReference type="Gene3D" id="3.30.1490.20">
    <property type="entry name" value="ATP-grasp fold, A domain"/>
    <property type="match status" value="1"/>
</dbReference>
<dbReference type="Pfam" id="PF01326">
    <property type="entry name" value="PPDK_N"/>
    <property type="match status" value="1"/>
</dbReference>
<dbReference type="InterPro" id="IPR051549">
    <property type="entry name" value="PEP_Utilizing_Enz"/>
</dbReference>
<dbReference type="InterPro" id="IPR013815">
    <property type="entry name" value="ATP_grasp_subdomain_1"/>
</dbReference>
<evidence type="ECO:0000259" key="2">
    <source>
        <dbReference type="Pfam" id="PF00391"/>
    </source>
</evidence>
<evidence type="ECO:0000259" key="3">
    <source>
        <dbReference type="Pfam" id="PF01326"/>
    </source>
</evidence>
<comment type="caution">
    <text evidence="4">The sequence shown here is derived from an EMBL/GenBank/DDBJ whole genome shotgun (WGS) entry which is preliminary data.</text>
</comment>
<dbReference type="PANTHER" id="PTHR43615:SF1">
    <property type="entry name" value="PPDK_N DOMAIN-CONTAINING PROTEIN"/>
    <property type="match status" value="1"/>
</dbReference>
<evidence type="ECO:0000313" key="4">
    <source>
        <dbReference type="EMBL" id="MEE4542478.1"/>
    </source>
</evidence>